<keyword evidence="2" id="KW-1133">Transmembrane helix</keyword>
<evidence type="ECO:0000259" key="3">
    <source>
        <dbReference type="PROSITE" id="PS50011"/>
    </source>
</evidence>
<dbReference type="Gene3D" id="1.10.510.10">
    <property type="entry name" value="Transferase(Phosphotransferase) domain 1"/>
    <property type="match status" value="1"/>
</dbReference>
<evidence type="ECO:0000256" key="2">
    <source>
        <dbReference type="SAM" id="Phobius"/>
    </source>
</evidence>
<feature type="transmembrane region" description="Helical" evidence="2">
    <location>
        <begin position="438"/>
        <end position="464"/>
    </location>
</feature>
<accession>A0A6J6PGS5</accession>
<sequence length="469" mass="53071">MIAELRQLQDSVTPFAYAEVERVIAEELGQPIERLFLEFDETPLAAASIGQVHRAVLPNGRKVVVKVQRPEAPARIESDLSLLKQLAGFIKERVKALEFIDVGEIVDEFGRSIRQELDYRQEARNADAFYRNFAGNKHVVVPRTYWSYTRERVLTLEYLEGVQLRDLELDAWSMDQRRELAYIVAEAWLTMIFRHGFFHGDPHPANVLVLAPDQIGLVDFGLCGKLTDSDMSKLTALFIDAAGENIEALPKRLADLGVQYPRHREAELVAELHQVYARYYGATLRDIDPMQVIREGFSLIYRMNLKLPTRFVMLDKAIATVGAVGADLYPDFNVFEVARPYARNLMLERFTPHRIASRARREGFTLARMAAELPYQVHETLDLVRKGEIEVGFVHKGIDEFMHKLDVLFNRLVIALVVSGGLIGSSLIGIFAKTGPQLFGINAISVLGFFISGVLGLWLFWGVIRSGRI</sequence>
<dbReference type="EMBL" id="CAEZXP010000002">
    <property type="protein sequence ID" value="CAB4695985.1"/>
    <property type="molecule type" value="Genomic_DNA"/>
</dbReference>
<evidence type="ECO:0000256" key="1">
    <source>
        <dbReference type="ARBA" id="ARBA00009670"/>
    </source>
</evidence>
<dbReference type="InterPro" id="IPR000719">
    <property type="entry name" value="Prot_kinase_dom"/>
</dbReference>
<organism evidence="4">
    <name type="scientific">freshwater metagenome</name>
    <dbReference type="NCBI Taxonomy" id="449393"/>
    <lineage>
        <taxon>unclassified sequences</taxon>
        <taxon>metagenomes</taxon>
        <taxon>ecological metagenomes</taxon>
    </lineage>
</organism>
<proteinExistence type="inferred from homology"/>
<dbReference type="InterPro" id="IPR050154">
    <property type="entry name" value="UbiB_kinase"/>
</dbReference>
<dbReference type="PANTHER" id="PTHR10566">
    <property type="entry name" value="CHAPERONE-ACTIVITY OF BC1 COMPLEX CABC1 -RELATED"/>
    <property type="match status" value="1"/>
</dbReference>
<gene>
    <name evidence="4" type="ORF">UFOPK2399_01026</name>
</gene>
<evidence type="ECO:0000313" key="4">
    <source>
        <dbReference type="EMBL" id="CAB4695985.1"/>
    </source>
</evidence>
<dbReference type="PANTHER" id="PTHR10566:SF113">
    <property type="entry name" value="PROTEIN ACTIVITY OF BC1 COMPLEX KINASE 7, CHLOROPLASTIC"/>
    <property type="match status" value="1"/>
</dbReference>
<dbReference type="InterPro" id="IPR011009">
    <property type="entry name" value="Kinase-like_dom_sf"/>
</dbReference>
<dbReference type="InterPro" id="IPR004147">
    <property type="entry name" value="ABC1_dom"/>
</dbReference>
<reference evidence="4" key="1">
    <citation type="submission" date="2020-05" db="EMBL/GenBank/DDBJ databases">
        <authorList>
            <person name="Chiriac C."/>
            <person name="Salcher M."/>
            <person name="Ghai R."/>
            <person name="Kavagutti S V."/>
        </authorList>
    </citation>
    <scope>NUCLEOTIDE SEQUENCE</scope>
</reference>
<dbReference type="GO" id="GO:0004672">
    <property type="term" value="F:protein kinase activity"/>
    <property type="evidence" value="ECO:0007669"/>
    <property type="project" value="InterPro"/>
</dbReference>
<dbReference type="AlphaFoldDB" id="A0A6J6PGS5"/>
<protein>
    <submittedName>
        <fullName evidence="4">Unannotated protein</fullName>
    </submittedName>
</protein>
<feature type="domain" description="Protein kinase" evidence="3">
    <location>
        <begin position="38"/>
        <end position="381"/>
    </location>
</feature>
<keyword evidence="2" id="KW-0472">Membrane</keyword>
<name>A0A6J6PGS5_9ZZZZ</name>
<dbReference type="PROSITE" id="PS50011">
    <property type="entry name" value="PROTEIN_KINASE_DOM"/>
    <property type="match status" value="1"/>
</dbReference>
<dbReference type="SUPFAM" id="SSF56112">
    <property type="entry name" value="Protein kinase-like (PK-like)"/>
    <property type="match status" value="1"/>
</dbReference>
<dbReference type="CDD" id="cd05121">
    <property type="entry name" value="ABC1_ADCK3-like"/>
    <property type="match status" value="1"/>
</dbReference>
<feature type="transmembrane region" description="Helical" evidence="2">
    <location>
        <begin position="412"/>
        <end position="432"/>
    </location>
</feature>
<keyword evidence="2" id="KW-0812">Transmembrane</keyword>
<dbReference type="GO" id="GO:0005524">
    <property type="term" value="F:ATP binding"/>
    <property type="evidence" value="ECO:0007669"/>
    <property type="project" value="InterPro"/>
</dbReference>
<comment type="similarity">
    <text evidence="1">Belongs to the protein kinase superfamily. ADCK protein kinase family.</text>
</comment>
<dbReference type="Pfam" id="PF03109">
    <property type="entry name" value="ABC1"/>
    <property type="match status" value="1"/>
</dbReference>